<feature type="transmembrane region" description="Helical" evidence="8">
    <location>
        <begin position="74"/>
        <end position="97"/>
    </location>
</feature>
<keyword evidence="5 8" id="KW-0472">Membrane</keyword>
<dbReference type="GO" id="GO:0008137">
    <property type="term" value="F:NADH dehydrogenase (ubiquinone) activity"/>
    <property type="evidence" value="ECO:0007669"/>
    <property type="project" value="UniProtKB-EC"/>
</dbReference>
<name>A0A0L0W601_9BASI</name>
<comment type="catalytic activity">
    <reaction evidence="7">
        <text>a ubiquinone + NADH + 5 H(+)(in) = a ubiquinol + NAD(+) + 4 H(+)(out)</text>
        <dbReference type="Rhea" id="RHEA:29091"/>
        <dbReference type="Rhea" id="RHEA-COMP:9565"/>
        <dbReference type="Rhea" id="RHEA-COMP:9566"/>
        <dbReference type="ChEBI" id="CHEBI:15378"/>
        <dbReference type="ChEBI" id="CHEBI:16389"/>
        <dbReference type="ChEBI" id="CHEBI:17976"/>
        <dbReference type="ChEBI" id="CHEBI:57540"/>
        <dbReference type="ChEBI" id="CHEBI:57945"/>
        <dbReference type="EC" id="7.1.1.2"/>
    </reaction>
</comment>
<dbReference type="AlphaFoldDB" id="A0A0L0W601"/>
<feature type="transmembrane region" description="Helical" evidence="8">
    <location>
        <begin position="109"/>
        <end position="130"/>
    </location>
</feature>
<evidence type="ECO:0000256" key="7">
    <source>
        <dbReference type="RuleBase" id="RU000473"/>
    </source>
</evidence>
<dbReference type="PROSITE" id="PS00668">
    <property type="entry name" value="COMPLEX1_ND1_2"/>
    <property type="match status" value="1"/>
</dbReference>
<dbReference type="GO" id="GO:0005743">
    <property type="term" value="C:mitochondrial inner membrane"/>
    <property type="evidence" value="ECO:0007669"/>
    <property type="project" value="UniProtKB-SubCell"/>
</dbReference>
<evidence type="ECO:0000313" key="9">
    <source>
        <dbReference type="EMBL" id="KNF06921.1"/>
    </source>
</evidence>
<dbReference type="PANTHER" id="PTHR11432">
    <property type="entry name" value="NADH DEHYDROGENASE SUBUNIT 1"/>
    <property type="match status" value="1"/>
</dbReference>
<evidence type="ECO:0000256" key="6">
    <source>
        <dbReference type="RuleBase" id="RU000471"/>
    </source>
</evidence>
<dbReference type="GO" id="GO:0009060">
    <property type="term" value="P:aerobic respiration"/>
    <property type="evidence" value="ECO:0007669"/>
    <property type="project" value="TreeGrafter"/>
</dbReference>
<evidence type="ECO:0000256" key="4">
    <source>
        <dbReference type="ARBA" id="ARBA00022989"/>
    </source>
</evidence>
<proteinExistence type="inferred from homology"/>
<protein>
    <recommendedName>
        <fullName evidence="7">NADH-ubiquinone oxidoreductase chain 1</fullName>
        <ecNumber evidence="7">7.1.1.2</ecNumber>
    </recommendedName>
</protein>
<keyword evidence="7 9" id="KW-0496">Mitochondrion</keyword>
<feature type="transmembrane region" description="Helical" evidence="8">
    <location>
        <begin position="151"/>
        <end position="174"/>
    </location>
</feature>
<feature type="transmembrane region" description="Helical" evidence="8">
    <location>
        <begin position="235"/>
        <end position="255"/>
    </location>
</feature>
<comment type="caution">
    <text evidence="9">The sequence shown here is derived from an EMBL/GenBank/DDBJ whole genome shotgun (WGS) entry which is preliminary data.</text>
</comment>
<dbReference type="PROSITE" id="PS00667">
    <property type="entry name" value="COMPLEX1_ND1_1"/>
    <property type="match status" value="1"/>
</dbReference>
<feature type="transmembrane region" description="Helical" evidence="8">
    <location>
        <begin position="267"/>
        <end position="286"/>
    </location>
</feature>
<keyword evidence="6" id="KW-0520">NAD</keyword>
<evidence type="ECO:0000256" key="5">
    <source>
        <dbReference type="ARBA" id="ARBA00023136"/>
    </source>
</evidence>
<feature type="transmembrane region" description="Helical" evidence="8">
    <location>
        <begin position="298"/>
        <end position="324"/>
    </location>
</feature>
<geneLocation type="mitochondrion" evidence="9"/>
<comment type="subcellular location">
    <subcellularLocation>
        <location evidence="1">Membrane</location>
        <topology evidence="1">Multi-pass membrane protein</topology>
    </subcellularLocation>
    <subcellularLocation>
        <location evidence="6">Mitochondrion inner membrane</location>
        <topology evidence="6">Multi-pass membrane protein</topology>
    </subcellularLocation>
</comment>
<evidence type="ECO:0000256" key="3">
    <source>
        <dbReference type="ARBA" id="ARBA00022692"/>
    </source>
</evidence>
<dbReference type="GO" id="GO:0003954">
    <property type="term" value="F:NADH dehydrogenase activity"/>
    <property type="evidence" value="ECO:0007669"/>
    <property type="project" value="TreeGrafter"/>
</dbReference>
<dbReference type="Proteomes" id="UP000054564">
    <property type="component" value="Unassembled WGS sequence"/>
</dbReference>
<gene>
    <name evidence="9" type="ORF">PSTG_40022</name>
</gene>
<evidence type="ECO:0000256" key="1">
    <source>
        <dbReference type="ARBA" id="ARBA00004141"/>
    </source>
</evidence>
<dbReference type="PANTHER" id="PTHR11432:SF3">
    <property type="entry name" value="NADH-UBIQUINONE OXIDOREDUCTASE CHAIN 1"/>
    <property type="match status" value="1"/>
</dbReference>
<keyword evidence="10" id="KW-1185">Reference proteome</keyword>
<comment type="similarity">
    <text evidence="2 6">Belongs to the complex I subunit 1 family.</text>
</comment>
<dbReference type="HAMAP" id="MF_01350">
    <property type="entry name" value="NDH1_NuoH"/>
    <property type="match status" value="1"/>
</dbReference>
<sequence>MGSVNYSIAEVVVVLLPILLSVAFMTIIERKVMASIQRRVGPNVVGVYGVLQPFSDALKLIVKEIIVPHQSNKVLLFIAPMVTLTFSLLGWGVVPIGQGLALVDLSLGVLYTIALSSVSLYGILFAGWASNSKYAFLGGLRSTAQILSYELIISSVILAIIMITSSFNYTTIIIHQQSTWFVVPLLPLFIIWFISALAETNRTPFDLPEAESELVSGFNTDYSGMIFVMYFLAEYSNIILMSTLTAIFYFGGFIMPEVINNDTFFSSQSIILALKTSVFSFAFVWFRASLPRLRYDQLMITCWLILLPIVIGMVVFMPCAIVAFDMTPCS</sequence>
<keyword evidence="4 8" id="KW-1133">Transmembrane helix</keyword>
<keyword evidence="3 6" id="KW-0812">Transmembrane</keyword>
<dbReference type="EC" id="7.1.1.2" evidence="7"/>
<keyword evidence="7 9" id="KW-0830">Ubiquinone</keyword>
<reference evidence="10" key="1">
    <citation type="submission" date="2014-03" db="EMBL/GenBank/DDBJ databases">
        <title>The Genome Sequence of Puccinia striiformis f. sp. tritici PST-78.</title>
        <authorList>
            <consortium name="The Broad Institute Genome Sequencing Platform"/>
            <person name="Cuomo C."/>
            <person name="Hulbert S."/>
            <person name="Chen X."/>
            <person name="Walker B."/>
            <person name="Young S.K."/>
            <person name="Zeng Q."/>
            <person name="Gargeya S."/>
            <person name="Fitzgerald M."/>
            <person name="Haas B."/>
            <person name="Abouelleil A."/>
            <person name="Alvarado L."/>
            <person name="Arachchi H.M."/>
            <person name="Berlin A.M."/>
            <person name="Chapman S.B."/>
            <person name="Goldberg J."/>
            <person name="Griggs A."/>
            <person name="Gujja S."/>
            <person name="Hansen M."/>
            <person name="Howarth C."/>
            <person name="Imamovic A."/>
            <person name="Larimer J."/>
            <person name="McCowan C."/>
            <person name="Montmayeur A."/>
            <person name="Murphy C."/>
            <person name="Neiman D."/>
            <person name="Pearson M."/>
            <person name="Priest M."/>
            <person name="Roberts A."/>
            <person name="Saif S."/>
            <person name="Shea T."/>
            <person name="Sisk P."/>
            <person name="Sykes S."/>
            <person name="Wortman J."/>
            <person name="Nusbaum C."/>
            <person name="Birren B."/>
        </authorList>
    </citation>
    <scope>NUCLEOTIDE SEQUENCE [LARGE SCALE GENOMIC DNA]</scope>
    <source>
        <strain evidence="10">race PST-78</strain>
    </source>
</reference>
<dbReference type="InterPro" id="IPR001694">
    <property type="entry name" value="NADH_UbQ_OxRdtase_su1/FPO"/>
</dbReference>
<dbReference type="InterPro" id="IPR018086">
    <property type="entry name" value="NADH_UbQ_OxRdtase_su1_CS"/>
</dbReference>
<accession>A0A0L0W601</accession>
<organism evidence="9 10">
    <name type="scientific">Puccinia striiformis f. sp. tritici PST-78</name>
    <dbReference type="NCBI Taxonomy" id="1165861"/>
    <lineage>
        <taxon>Eukaryota</taxon>
        <taxon>Fungi</taxon>
        <taxon>Dikarya</taxon>
        <taxon>Basidiomycota</taxon>
        <taxon>Pucciniomycotina</taxon>
        <taxon>Pucciniomycetes</taxon>
        <taxon>Pucciniales</taxon>
        <taxon>Pucciniaceae</taxon>
        <taxon>Puccinia</taxon>
    </lineage>
</organism>
<dbReference type="STRING" id="1165861.A0A0L0W601"/>
<evidence type="ECO:0000256" key="8">
    <source>
        <dbReference type="SAM" id="Phobius"/>
    </source>
</evidence>
<dbReference type="EMBL" id="AJIL01000001">
    <property type="protein sequence ID" value="KNF06921.1"/>
    <property type="molecule type" value="Genomic_DNA"/>
</dbReference>
<dbReference type="Pfam" id="PF00146">
    <property type="entry name" value="NADHdh"/>
    <property type="match status" value="1"/>
</dbReference>
<feature type="transmembrane region" description="Helical" evidence="8">
    <location>
        <begin position="180"/>
        <end position="198"/>
    </location>
</feature>
<feature type="transmembrane region" description="Helical" evidence="8">
    <location>
        <begin position="6"/>
        <end position="28"/>
    </location>
</feature>
<evidence type="ECO:0000256" key="2">
    <source>
        <dbReference type="ARBA" id="ARBA00010535"/>
    </source>
</evidence>
<evidence type="ECO:0000313" key="10">
    <source>
        <dbReference type="Proteomes" id="UP000054564"/>
    </source>
</evidence>